<dbReference type="HOGENOM" id="CLU_001127_1_0_1"/>
<keyword evidence="4 6" id="KW-0472">Membrane</keyword>
<dbReference type="Proteomes" id="UP000054097">
    <property type="component" value="Unassembled WGS sequence"/>
</dbReference>
<evidence type="ECO:0000259" key="7">
    <source>
        <dbReference type="Pfam" id="PF10334"/>
    </source>
</evidence>
<keyword evidence="3 6" id="KW-1133">Transmembrane helix</keyword>
<dbReference type="GO" id="GO:0016020">
    <property type="term" value="C:membrane"/>
    <property type="evidence" value="ECO:0007669"/>
    <property type="project" value="UniProtKB-SubCell"/>
</dbReference>
<evidence type="ECO:0000256" key="2">
    <source>
        <dbReference type="ARBA" id="ARBA00022692"/>
    </source>
</evidence>
<reference evidence="10" key="2">
    <citation type="submission" date="2015-01" db="EMBL/GenBank/DDBJ databases">
        <title>Evolutionary Origins and Diversification of the Mycorrhizal Mutualists.</title>
        <authorList>
            <consortium name="DOE Joint Genome Institute"/>
            <consortium name="Mycorrhizal Genomics Consortium"/>
            <person name="Kohler A."/>
            <person name="Kuo A."/>
            <person name="Nagy L.G."/>
            <person name="Floudas D."/>
            <person name="Copeland A."/>
            <person name="Barry K.W."/>
            <person name="Cichocki N."/>
            <person name="Veneault-Fourrey C."/>
            <person name="LaButti K."/>
            <person name="Lindquist E.A."/>
            <person name="Lipzen A."/>
            <person name="Lundell T."/>
            <person name="Morin E."/>
            <person name="Murat C."/>
            <person name="Riley R."/>
            <person name="Ohm R."/>
            <person name="Sun H."/>
            <person name="Tunlid A."/>
            <person name="Henrissat B."/>
            <person name="Grigoriev I.V."/>
            <person name="Hibbett D.S."/>
            <person name="Martin F."/>
        </authorList>
    </citation>
    <scope>NUCLEOTIDE SEQUENCE [LARGE SCALE GENOMIC DNA]</scope>
    <source>
        <strain evidence="10">MAFF 305830</strain>
    </source>
</reference>
<feature type="transmembrane region" description="Helical" evidence="6">
    <location>
        <begin position="1016"/>
        <end position="1034"/>
    </location>
</feature>
<evidence type="ECO:0000313" key="9">
    <source>
        <dbReference type="EMBL" id="KIM31289.1"/>
    </source>
</evidence>
<feature type="transmembrane region" description="Helical" evidence="6">
    <location>
        <begin position="1071"/>
        <end position="1093"/>
    </location>
</feature>
<keyword evidence="10" id="KW-1185">Reference proteome</keyword>
<evidence type="ECO:0000313" key="10">
    <source>
        <dbReference type="Proteomes" id="UP000054097"/>
    </source>
</evidence>
<evidence type="ECO:0000259" key="8">
    <source>
        <dbReference type="Pfam" id="PF13515"/>
    </source>
</evidence>
<evidence type="ECO:0000256" key="5">
    <source>
        <dbReference type="SAM" id="MobiDB-lite"/>
    </source>
</evidence>
<dbReference type="Pfam" id="PF13515">
    <property type="entry name" value="FUSC_2"/>
    <property type="match status" value="1"/>
</dbReference>
<dbReference type="Pfam" id="PF10334">
    <property type="entry name" value="BRE4"/>
    <property type="match status" value="1"/>
</dbReference>
<feature type="domain" description="DUF2421" evidence="7">
    <location>
        <begin position="1182"/>
        <end position="1288"/>
    </location>
</feature>
<feature type="transmembrane region" description="Helical" evidence="6">
    <location>
        <begin position="356"/>
        <end position="376"/>
    </location>
</feature>
<feature type="region of interest" description="Disordered" evidence="5">
    <location>
        <begin position="1"/>
        <end position="50"/>
    </location>
</feature>
<accession>A0A0C3BGK4</accession>
<evidence type="ECO:0000256" key="4">
    <source>
        <dbReference type="ARBA" id="ARBA00023136"/>
    </source>
</evidence>
<feature type="domain" description="Integral membrane bound transporter" evidence="8">
    <location>
        <begin position="966"/>
        <end position="1088"/>
    </location>
</feature>
<organism evidence="9 10">
    <name type="scientific">Serendipita vermifera MAFF 305830</name>
    <dbReference type="NCBI Taxonomy" id="933852"/>
    <lineage>
        <taxon>Eukaryota</taxon>
        <taxon>Fungi</taxon>
        <taxon>Dikarya</taxon>
        <taxon>Basidiomycota</taxon>
        <taxon>Agaricomycotina</taxon>
        <taxon>Agaricomycetes</taxon>
        <taxon>Sebacinales</taxon>
        <taxon>Serendipitaceae</taxon>
        <taxon>Serendipita</taxon>
    </lineage>
</organism>
<dbReference type="STRING" id="933852.A0A0C3BGK4"/>
<evidence type="ECO:0000256" key="3">
    <source>
        <dbReference type="ARBA" id="ARBA00022989"/>
    </source>
</evidence>
<feature type="transmembrane region" description="Helical" evidence="6">
    <location>
        <begin position="416"/>
        <end position="439"/>
    </location>
</feature>
<dbReference type="InterPro" id="IPR018820">
    <property type="entry name" value="BRE4-related_DUF2421"/>
</dbReference>
<keyword evidence="2 6" id="KW-0812">Transmembrane</keyword>
<feature type="region of interest" description="Disordered" evidence="5">
    <location>
        <begin position="234"/>
        <end position="333"/>
    </location>
</feature>
<feature type="compositionally biased region" description="Basic and acidic residues" evidence="5">
    <location>
        <begin position="269"/>
        <end position="291"/>
    </location>
</feature>
<feature type="compositionally biased region" description="Polar residues" evidence="5">
    <location>
        <begin position="12"/>
        <end position="37"/>
    </location>
</feature>
<protein>
    <submittedName>
        <fullName evidence="9">Uncharacterized protein</fullName>
    </submittedName>
</protein>
<sequence length="1374" mass="152218">MNDEDETPTPRAGSSRQASNSHGLHITLSPTIDSPQEATRHEIESFPPLSTSAADALRSAYFSASDSHSSAGLRRSLSNPDISGFLSTDLSHGSRLADVSETDTVENFSDLNRSRTQPRGKSRRKRKVDRTGSARIMSLGEEEVPQDWTVFGELFEDNHAPIVGKKSSQRGRTRSNTVANASETTNATVARNATSVIRHWRSIITASRPPRNDEELQAALNGGTSSSRAIDILSRGKTVKKPPANVGVGSPTAMLPPEEDRSSIAPLKRVFDGDEDNLAHHRQSADYERSIRAPAPRRRSKSIESPSSGTSDTSSDSDDPQTPTPASQNKPMSIFKKLRDEIPTLSTLQRNMLKCAIAYFLASLFTFVPFLSNLIADIVSFGKGSEGPSPTTHMIATVSVYYNPAKTTGGMFEADIFCLMGVLFATFVTCGSILSSWIIENEPSIEWLGESLMFVWIAAAMTTISWMKVWINKASFATASSMTCIILFIVVVKEGGFEMLGQVVINVVIGATIANIVCFVLWPQSATINLQRDMITSLESYATLLDMLSSSFLLDPRSKGRNQLVRAVEAHQAGFTSLKRNLDEARSEWALDPPDAPGRRGFRQQSMSNLYGEAVDSLNRLAQHLAGLRSGTKLQRDLTLSYGKKKMHEKLKKENRRKAAADGADVPAQVDNPKEMDEDEAALSAAALVFGSLVEDIGPPMVALTNACTGTLKSMRKALIQDRQRARSSVFWRSSAIPDNEHDFSDFSASIERALFTFDSTSNHALMRLYRRSAYTETSSIASTSDGLYDENETMFLVYFFIFTLQEFARELVSLVDIMGQLHEAQEDALAYRGMFGWFRRTFTVRRRGTASTARAPDYGATMNGTTPKRGLRPAFKRHFSNLVPLEPSNSPRAAFPKVRAHVPNTTQTPARSSLSFFGRVQHRLWSSLHKLKDGDMRYSFKVGVGTAILALPAFIDATRPTFVRWKGEWALISYFVVMGQTLGQTNFLSLHRIGGTICGAGVAVGAFVSFSHYPVLLAIFGFFFSLPCFYYIVSKPEYATTGRFVLLSYNLTALYCYNSRSQNTSVYDVALHRSIAVTAGVLWALLVSRVWWPSEARRELGVGLSDFLLNVGWLYNRLVMTYSVPPEALSQVGNQQMGISSPIIGSPAALVGDIPGGSDERTGLLSAALTTGINTNIRDFMSMELHLQIKLISLQKLLSQAVHEPRLKGPFPVQLYRSILTSLQMILDLFHSMRCVTTREEWYTNVRRDFVIPVNKERREMVGNVILYFSVLSSAFQLKKPLPPYLPPAERSRQGLVERLKELPIVKERKVQSSRQLLYFAYALMMKGVIAEMETLGKAAQDAFGVIGQNTEEFESLFLDYTAIDRAREERLG</sequence>
<feature type="compositionally biased region" description="Low complexity" evidence="5">
    <location>
        <begin position="303"/>
        <end position="327"/>
    </location>
</feature>
<gene>
    <name evidence="9" type="ORF">M408DRAFT_327550</name>
</gene>
<feature type="transmembrane region" description="Helical" evidence="6">
    <location>
        <begin position="991"/>
        <end position="1009"/>
    </location>
</feature>
<evidence type="ECO:0000256" key="1">
    <source>
        <dbReference type="ARBA" id="ARBA00004141"/>
    </source>
</evidence>
<feature type="compositionally biased region" description="Basic residues" evidence="5">
    <location>
        <begin position="645"/>
        <end position="658"/>
    </location>
</feature>
<dbReference type="PANTHER" id="PTHR47804:SF1">
    <property type="entry name" value="DUF2421 DOMAIN-CONTAINING PROTEIN"/>
    <property type="match status" value="1"/>
</dbReference>
<dbReference type="EMBL" id="KN824282">
    <property type="protein sequence ID" value="KIM31289.1"/>
    <property type="molecule type" value="Genomic_DNA"/>
</dbReference>
<dbReference type="InterPro" id="IPR049453">
    <property type="entry name" value="Memb_transporter_dom"/>
</dbReference>
<feature type="transmembrane region" description="Helical" evidence="6">
    <location>
        <begin position="474"/>
        <end position="491"/>
    </location>
</feature>
<evidence type="ECO:0000256" key="6">
    <source>
        <dbReference type="SAM" id="Phobius"/>
    </source>
</evidence>
<name>A0A0C3BGK4_SERVB</name>
<feature type="compositionally biased region" description="Basic residues" evidence="5">
    <location>
        <begin position="116"/>
        <end position="128"/>
    </location>
</feature>
<dbReference type="InterPro" id="IPR052430">
    <property type="entry name" value="IVT-Associated"/>
</dbReference>
<comment type="subcellular location">
    <subcellularLocation>
        <location evidence="1">Membrane</location>
        <topology evidence="1">Multi-pass membrane protein</topology>
    </subcellularLocation>
</comment>
<feature type="region of interest" description="Disordered" evidence="5">
    <location>
        <begin position="107"/>
        <end position="134"/>
    </location>
</feature>
<dbReference type="OrthoDB" id="68611at2759"/>
<proteinExistence type="predicted"/>
<dbReference type="PANTHER" id="PTHR47804">
    <property type="entry name" value="60S RIBOSOMAL PROTEIN L19"/>
    <property type="match status" value="1"/>
</dbReference>
<feature type="transmembrane region" description="Helical" evidence="6">
    <location>
        <begin position="503"/>
        <end position="522"/>
    </location>
</feature>
<reference evidence="9 10" key="1">
    <citation type="submission" date="2014-04" db="EMBL/GenBank/DDBJ databases">
        <authorList>
            <consortium name="DOE Joint Genome Institute"/>
            <person name="Kuo A."/>
            <person name="Zuccaro A."/>
            <person name="Kohler A."/>
            <person name="Nagy L.G."/>
            <person name="Floudas D."/>
            <person name="Copeland A."/>
            <person name="Barry K.W."/>
            <person name="Cichocki N."/>
            <person name="Veneault-Fourrey C."/>
            <person name="LaButti K."/>
            <person name="Lindquist E.A."/>
            <person name="Lipzen A."/>
            <person name="Lundell T."/>
            <person name="Morin E."/>
            <person name="Murat C."/>
            <person name="Sun H."/>
            <person name="Tunlid A."/>
            <person name="Henrissat B."/>
            <person name="Grigoriev I.V."/>
            <person name="Hibbett D.S."/>
            <person name="Martin F."/>
            <person name="Nordberg H.P."/>
            <person name="Cantor M.N."/>
            <person name="Hua S.X."/>
        </authorList>
    </citation>
    <scope>NUCLEOTIDE SEQUENCE [LARGE SCALE GENOMIC DNA]</scope>
    <source>
        <strain evidence="9 10">MAFF 305830</strain>
    </source>
</reference>
<feature type="region of interest" description="Disordered" evidence="5">
    <location>
        <begin position="645"/>
        <end position="671"/>
    </location>
</feature>